<dbReference type="RefSeq" id="WP_248267858.1">
    <property type="nucleotide sequence ID" value="NZ_CP096034.1"/>
</dbReference>
<feature type="transmembrane region" description="Helical" evidence="1">
    <location>
        <begin position="79"/>
        <end position="97"/>
    </location>
</feature>
<keyword evidence="4" id="KW-1185">Reference proteome</keyword>
<feature type="transmembrane region" description="Helical" evidence="1">
    <location>
        <begin position="141"/>
        <end position="158"/>
    </location>
</feature>
<reference evidence="3 4" key="1">
    <citation type="submission" date="2022-04" db="EMBL/GenBank/DDBJ databases">
        <title>Mechanism of arsenic methylation and mitigation arsenic toxicity by Bacillus sp. LH14 from an Arsenic-Contaminated Paddy Soil.</title>
        <authorList>
            <person name="Wang D."/>
        </authorList>
    </citation>
    <scope>NUCLEOTIDE SEQUENCE [LARGE SCALE GENOMIC DNA]</scope>
    <source>
        <strain evidence="3 4">LH14</strain>
    </source>
</reference>
<evidence type="ECO:0000256" key="1">
    <source>
        <dbReference type="SAM" id="Phobius"/>
    </source>
</evidence>
<evidence type="ECO:0000259" key="2">
    <source>
        <dbReference type="Pfam" id="PF04892"/>
    </source>
</evidence>
<keyword evidence="1" id="KW-1133">Transmembrane helix</keyword>
<dbReference type="EMBL" id="CP096034">
    <property type="protein sequence ID" value="UPM54772.1"/>
    <property type="molecule type" value="Genomic_DNA"/>
</dbReference>
<organism evidence="3 4">
    <name type="scientific">Gottfriedia acidiceleris</name>
    <dbReference type="NCBI Taxonomy" id="371036"/>
    <lineage>
        <taxon>Bacteria</taxon>
        <taxon>Bacillati</taxon>
        <taxon>Bacillota</taxon>
        <taxon>Bacilli</taxon>
        <taxon>Bacillales</taxon>
        <taxon>Bacillaceae</taxon>
        <taxon>Gottfriedia</taxon>
    </lineage>
</organism>
<dbReference type="NCBIfam" id="NF037970">
    <property type="entry name" value="vanZ_1"/>
    <property type="match status" value="1"/>
</dbReference>
<feature type="transmembrane region" description="Helical" evidence="1">
    <location>
        <begin position="104"/>
        <end position="121"/>
    </location>
</feature>
<sequence>MESKSKFRIFIGYWIPVILIAGIIFYSSATPYEKQDIRPEISHFTFLYDLMKHFTFVHFNYAGHEVSIKELGVAGFTEFFIRKLSHFTIYLLLTFFATRLAKLYGNRDFIIGVIFSILYAASDEFHQSFTANRTPLVQDVVIDSIGALIGACLFLLISKKRKAKVQKSIRV</sequence>
<protein>
    <submittedName>
        <fullName evidence="3">VanZ family protein</fullName>
    </submittedName>
</protein>
<keyword evidence="1" id="KW-0472">Membrane</keyword>
<dbReference type="PIRSF" id="PIRSF019083">
    <property type="entry name" value="UCP019083_VanZ"/>
    <property type="match status" value="1"/>
</dbReference>
<accession>A0ABY4JMR2</accession>
<feature type="domain" description="VanZ-like" evidence="2">
    <location>
        <begin position="14"/>
        <end position="157"/>
    </location>
</feature>
<proteinExistence type="predicted"/>
<keyword evidence="1" id="KW-0812">Transmembrane</keyword>
<gene>
    <name evidence="3" type="ORF">MY490_02555</name>
</gene>
<dbReference type="Proteomes" id="UP000830639">
    <property type="component" value="Chromosome"/>
</dbReference>
<feature type="transmembrane region" description="Helical" evidence="1">
    <location>
        <begin position="7"/>
        <end position="26"/>
    </location>
</feature>
<dbReference type="Pfam" id="PF04892">
    <property type="entry name" value="VanZ"/>
    <property type="match status" value="1"/>
</dbReference>
<name>A0ABY4JMR2_9BACI</name>
<evidence type="ECO:0000313" key="3">
    <source>
        <dbReference type="EMBL" id="UPM54772.1"/>
    </source>
</evidence>
<dbReference type="InterPro" id="IPR006976">
    <property type="entry name" value="VanZ-like"/>
</dbReference>
<evidence type="ECO:0000313" key="4">
    <source>
        <dbReference type="Proteomes" id="UP000830639"/>
    </source>
</evidence>
<dbReference type="InterPro" id="IPR016747">
    <property type="entry name" value="Phosphotransbutyrylase"/>
</dbReference>